<evidence type="ECO:0000259" key="1">
    <source>
        <dbReference type="PROSITE" id="PS50943"/>
    </source>
</evidence>
<dbReference type="PROSITE" id="PS50943">
    <property type="entry name" value="HTH_CROC1"/>
    <property type="match status" value="1"/>
</dbReference>
<comment type="caution">
    <text evidence="2">The sequence shown here is derived from an EMBL/GenBank/DDBJ whole genome shotgun (WGS) entry which is preliminary data.</text>
</comment>
<dbReference type="InterPro" id="IPR011990">
    <property type="entry name" value="TPR-like_helical_dom_sf"/>
</dbReference>
<protein>
    <submittedName>
        <fullName evidence="2">XRE family transcriptional regulator</fullName>
    </submittedName>
</protein>
<dbReference type="GO" id="GO:0003677">
    <property type="term" value="F:DNA binding"/>
    <property type="evidence" value="ECO:0007669"/>
    <property type="project" value="InterPro"/>
</dbReference>
<dbReference type="InterPro" id="IPR010982">
    <property type="entry name" value="Lambda_DNA-bd_dom_sf"/>
</dbReference>
<dbReference type="Proteomes" id="UP000298111">
    <property type="component" value="Unassembled WGS sequence"/>
</dbReference>
<dbReference type="EMBL" id="RCIY01000062">
    <property type="protein sequence ID" value="TGG82172.1"/>
    <property type="molecule type" value="Genomic_DNA"/>
</dbReference>
<evidence type="ECO:0000313" key="2">
    <source>
        <dbReference type="EMBL" id="TGG82172.1"/>
    </source>
</evidence>
<dbReference type="Pfam" id="PF13560">
    <property type="entry name" value="HTH_31"/>
    <property type="match status" value="1"/>
</dbReference>
<dbReference type="RefSeq" id="WP_135567138.1">
    <property type="nucleotide sequence ID" value="NZ_CP103060.1"/>
</dbReference>
<dbReference type="GeneID" id="75184974"/>
<dbReference type="CDD" id="cd00093">
    <property type="entry name" value="HTH_XRE"/>
    <property type="match status" value="1"/>
</dbReference>
<dbReference type="InterPro" id="IPR001387">
    <property type="entry name" value="Cro/C1-type_HTH"/>
</dbReference>
<feature type="domain" description="HTH cro/C1-type" evidence="1">
    <location>
        <begin position="18"/>
        <end position="72"/>
    </location>
</feature>
<dbReference type="SMART" id="SM00530">
    <property type="entry name" value="HTH_XRE"/>
    <property type="match status" value="1"/>
</dbReference>
<dbReference type="SUPFAM" id="SSF47413">
    <property type="entry name" value="lambda repressor-like DNA-binding domains"/>
    <property type="match status" value="1"/>
</dbReference>
<proteinExistence type="predicted"/>
<gene>
    <name evidence="2" type="ORF">D8771_16320</name>
</gene>
<dbReference type="Gene3D" id="1.25.40.10">
    <property type="entry name" value="Tetratricopeptide repeat domain"/>
    <property type="match status" value="1"/>
</dbReference>
<reference evidence="2 3" key="1">
    <citation type="submission" date="2018-10" db="EMBL/GenBank/DDBJ databases">
        <title>Isolation of pseudouridimycin from Streptomyces albus DSM 40763.</title>
        <authorList>
            <person name="Rosenqvist P."/>
            <person name="Metsae-Ketelae M."/>
            <person name="Virta P."/>
        </authorList>
    </citation>
    <scope>NUCLEOTIDE SEQUENCE [LARGE SCALE GENOMIC DNA]</scope>
    <source>
        <strain evidence="2 3">DSM 40763</strain>
    </source>
</reference>
<dbReference type="Gene3D" id="1.10.260.40">
    <property type="entry name" value="lambda repressor-like DNA-binding domains"/>
    <property type="match status" value="1"/>
</dbReference>
<name>A0A8H1LD92_9ACTN</name>
<sequence>MLQQAQNAPRSSRFGPELRRLRTARGVTLGGLSALVHYSKSQLSKVERGLKAPSSDLARLCDNALKAEGALISLVPPARSASAPAPAPTPEHCAATEAEESEFWLMQFDPTGSAWFRPVARRSVMAAGAAGAMALGMPAAPAQGHTPGFLSQARSLFDTYRAMGQTTAPGLVLPALVAQTHALRTLAERTEPPLRRDAFVLASRYAEFVGWLVQETGDDRAALWWTDLAVRTARRGGDEGLAAYALVRRALVAFYAEDGSTTVGLSRRAQAAEPQERIAGLAAQQEAQGYALLGDHSACMKALDRARALLSQPDRSGAPVIGTTNLSDPVSMITGWCLHDLGRPQRAAEILDEQVSRLPAHALRTQARYGVRRALAHAQAGEIEHACTLTERLLDTVDTVGSATVRTDLRRLARVLARHPSVRSVRELDHRLTASLHM</sequence>
<dbReference type="SUPFAM" id="SSF48452">
    <property type="entry name" value="TPR-like"/>
    <property type="match status" value="1"/>
</dbReference>
<evidence type="ECO:0000313" key="3">
    <source>
        <dbReference type="Proteomes" id="UP000298111"/>
    </source>
</evidence>
<accession>A0A8H1LD92</accession>
<dbReference type="AlphaFoldDB" id="A0A8H1LD92"/>
<organism evidence="2 3">
    <name type="scientific">Streptomyces albus</name>
    <dbReference type="NCBI Taxonomy" id="1888"/>
    <lineage>
        <taxon>Bacteria</taxon>
        <taxon>Bacillati</taxon>
        <taxon>Actinomycetota</taxon>
        <taxon>Actinomycetes</taxon>
        <taxon>Kitasatosporales</taxon>
        <taxon>Streptomycetaceae</taxon>
        <taxon>Streptomyces</taxon>
    </lineage>
</organism>